<name>A0ABV5PK22_STRCM</name>
<keyword evidence="3" id="KW-1185">Reference proteome</keyword>
<evidence type="ECO:0000256" key="1">
    <source>
        <dbReference type="SAM" id="MobiDB-lite"/>
    </source>
</evidence>
<dbReference type="Proteomes" id="UP001589718">
    <property type="component" value="Unassembled WGS sequence"/>
</dbReference>
<accession>A0ABV5PK22</accession>
<dbReference type="EMBL" id="JBHMCR010000018">
    <property type="protein sequence ID" value="MFB9523563.1"/>
    <property type="molecule type" value="Genomic_DNA"/>
</dbReference>
<evidence type="ECO:0000313" key="2">
    <source>
        <dbReference type="EMBL" id="MFB9523563.1"/>
    </source>
</evidence>
<sequence>MHVMQDWIYCVNPTLASAGGEPETKEYVRELAATRPEMVLCLAARRYLEPGDRIWIYFATPVKEIAALTVVAAVPKEEPGDARYPWKVSTVLNAKATGALYDRPVPLAALANQHPQGVIRAKPADVPLLEAHAELLREPGQRGPAGAERGRHGRLSP</sequence>
<evidence type="ECO:0008006" key="4">
    <source>
        <dbReference type="Google" id="ProtNLM"/>
    </source>
</evidence>
<comment type="caution">
    <text evidence="2">The sequence shown here is derived from an EMBL/GenBank/DDBJ whole genome shotgun (WGS) entry which is preliminary data.</text>
</comment>
<evidence type="ECO:0000313" key="3">
    <source>
        <dbReference type="Proteomes" id="UP001589718"/>
    </source>
</evidence>
<feature type="region of interest" description="Disordered" evidence="1">
    <location>
        <begin position="135"/>
        <end position="157"/>
    </location>
</feature>
<protein>
    <recommendedName>
        <fullName evidence="4">EVE domain-containing protein</fullName>
    </recommendedName>
</protein>
<gene>
    <name evidence="2" type="ORF">ACFFTU_26815</name>
</gene>
<proteinExistence type="predicted"/>
<reference evidence="2 3" key="1">
    <citation type="submission" date="2024-09" db="EMBL/GenBank/DDBJ databases">
        <authorList>
            <person name="Sun Q."/>
            <person name="Mori K."/>
        </authorList>
    </citation>
    <scope>NUCLEOTIDE SEQUENCE [LARGE SCALE GENOMIC DNA]</scope>
    <source>
        <strain evidence="2 3">JCM 4362</strain>
    </source>
</reference>
<organism evidence="2 3">
    <name type="scientific">Streptomyces cremeus</name>
    <dbReference type="NCBI Taxonomy" id="66881"/>
    <lineage>
        <taxon>Bacteria</taxon>
        <taxon>Bacillati</taxon>
        <taxon>Actinomycetota</taxon>
        <taxon>Actinomycetes</taxon>
        <taxon>Kitasatosporales</taxon>
        <taxon>Streptomycetaceae</taxon>
        <taxon>Streptomyces</taxon>
    </lineage>
</organism>